<evidence type="ECO:0000313" key="9">
    <source>
        <dbReference type="Proteomes" id="UP000000673"/>
    </source>
</evidence>
<keyword evidence="9" id="KW-1185">Reference proteome</keyword>
<dbReference type="Proteomes" id="UP000000673">
    <property type="component" value="Unassembled WGS sequence"/>
</dbReference>
<reference evidence="7" key="3">
    <citation type="journal article" date="2013" name="Nucleic Acids Res.">
        <title>The genome of Anopheles darlingi, the main neotropical malaria vector.</title>
        <authorList>
            <person name="Marinotti O."/>
            <person name="Cerqueira G.C."/>
            <person name="de Almeida L.G."/>
            <person name="Ferro M.I."/>
            <person name="Loreto E.L."/>
            <person name="Zaha A."/>
            <person name="Teixeira S.M."/>
            <person name="Wespiser A.R."/>
            <person name="Almeida E Silva A."/>
            <person name="Schlindwein A.D."/>
            <person name="Pacheco A.C."/>
            <person name="Silva A.L."/>
            <person name="Graveley B.R."/>
            <person name="Walenz B.P."/>
            <person name="Lima Bde A."/>
            <person name="Ribeiro C.A."/>
            <person name="Nunes-Silva C.G."/>
            <person name="de Carvalho C.R."/>
            <person name="Soares C.M."/>
            <person name="de Menezes C.B."/>
            <person name="Matiolli C."/>
            <person name="Caffrey D."/>
            <person name="Araujo D.A."/>
            <person name="de Oliveira D.M."/>
            <person name="Golenbock D."/>
            <person name="Grisard E.C."/>
            <person name="Fantinatti-Garboggini F."/>
            <person name="de Carvalho F.M."/>
            <person name="Barcellos F.G."/>
            <person name="Prosdocimi F."/>
            <person name="May G."/>
            <person name="Azevedo Junior G.M."/>
            <person name="Guimaraes G.M."/>
            <person name="Goldman G.H."/>
            <person name="Padilha I.Q."/>
            <person name="Batista Jda S."/>
            <person name="Ferro J.A."/>
            <person name="Ribeiro J.M."/>
            <person name="Fietto J.L."/>
            <person name="Dabbas K.M."/>
            <person name="Cerdeira L."/>
            <person name="Agnez-Lima L.F."/>
            <person name="Brocchi M."/>
            <person name="de Carvalho M.O."/>
            <person name="Teixeira Mde M."/>
            <person name="Diniz Maia Mde M."/>
            <person name="Goldman M.H."/>
            <person name="Cruz Schneider M.P."/>
            <person name="Felipe M.S."/>
            <person name="Hungria M."/>
            <person name="Nicolas M.F."/>
            <person name="Pereira M."/>
            <person name="Montes M.A."/>
            <person name="Cantao M.E."/>
            <person name="Vincentz M."/>
            <person name="Rafael M.S."/>
            <person name="Silverman N."/>
            <person name="Stoco P.H."/>
            <person name="Souza R.C."/>
            <person name="Vicentini R."/>
            <person name="Gazzinelli R.T."/>
            <person name="Neves Rde O."/>
            <person name="Silva R."/>
            <person name="Astolfi-Filho S."/>
            <person name="Maciel T.E."/>
            <person name="Urmenyi T.P."/>
            <person name="Tadei W.P."/>
            <person name="Camargo E.P."/>
            <person name="de Vasconcelos A.T."/>
        </authorList>
    </citation>
    <scope>NUCLEOTIDE SEQUENCE</scope>
</reference>
<evidence type="ECO:0000256" key="3">
    <source>
        <dbReference type="ARBA" id="ARBA00022833"/>
    </source>
</evidence>
<keyword evidence="2 4" id="KW-0863">Zinc-finger</keyword>
<evidence type="ECO:0000313" key="7">
    <source>
        <dbReference type="EMBL" id="ETN65160.1"/>
    </source>
</evidence>
<dbReference type="Gene3D" id="3.30.40.10">
    <property type="entry name" value="Zinc/RING finger domain, C3HC4 (zinc finger)"/>
    <property type="match status" value="1"/>
</dbReference>
<feature type="domain" description="RING-type" evidence="6">
    <location>
        <begin position="43"/>
        <end position="83"/>
    </location>
</feature>
<evidence type="ECO:0000256" key="4">
    <source>
        <dbReference type="PROSITE-ProRule" id="PRU00175"/>
    </source>
</evidence>
<dbReference type="STRING" id="43151.W5JQH9"/>
<organism evidence="7">
    <name type="scientific">Anopheles darlingi</name>
    <name type="common">Mosquito</name>
    <dbReference type="NCBI Taxonomy" id="43151"/>
    <lineage>
        <taxon>Eukaryota</taxon>
        <taxon>Metazoa</taxon>
        <taxon>Ecdysozoa</taxon>
        <taxon>Arthropoda</taxon>
        <taxon>Hexapoda</taxon>
        <taxon>Insecta</taxon>
        <taxon>Pterygota</taxon>
        <taxon>Neoptera</taxon>
        <taxon>Endopterygota</taxon>
        <taxon>Diptera</taxon>
        <taxon>Nematocera</taxon>
        <taxon>Culicoidea</taxon>
        <taxon>Culicidae</taxon>
        <taxon>Anophelinae</taxon>
        <taxon>Anopheles</taxon>
    </lineage>
</organism>
<dbReference type="AlphaFoldDB" id="W5JQH9"/>
<proteinExistence type="predicted"/>
<dbReference type="InterPro" id="IPR013083">
    <property type="entry name" value="Znf_RING/FYVE/PHD"/>
</dbReference>
<evidence type="ECO:0000256" key="5">
    <source>
        <dbReference type="SAM" id="MobiDB-lite"/>
    </source>
</evidence>
<dbReference type="EnsemblMetazoa" id="ADAC003093-RA">
    <property type="protein sequence ID" value="ADAC003093-PA"/>
    <property type="gene ID" value="ADAC003093"/>
</dbReference>
<gene>
    <name evidence="7" type="ORF">AND_003093</name>
</gene>
<keyword evidence="3" id="KW-0862">Zinc</keyword>
<feature type="region of interest" description="Disordered" evidence="5">
    <location>
        <begin position="1"/>
        <end position="21"/>
    </location>
</feature>
<sequence>MEGKGQLNDSTDSKKSSESAPVMRYNLRNRGPALFEQFPGLECPICLEAYVLPVIVNCSHAFCGRCVEQLEVNGMFTECPVCKKILVKTLFINDFGFTKHLATVVSNRRKSSGVESTRKKRRTRKSN</sequence>
<reference evidence="8" key="4">
    <citation type="submission" date="2015-06" db="UniProtKB">
        <authorList>
            <consortium name="EnsemblMetazoa"/>
        </authorList>
    </citation>
    <scope>IDENTIFICATION</scope>
</reference>
<dbReference type="PROSITE" id="PS50089">
    <property type="entry name" value="ZF_RING_2"/>
    <property type="match status" value="1"/>
</dbReference>
<name>W5JQH9_ANODA</name>
<feature type="compositionally biased region" description="Basic residues" evidence="5">
    <location>
        <begin position="118"/>
        <end position="127"/>
    </location>
</feature>
<dbReference type="GO" id="GO:0008270">
    <property type="term" value="F:zinc ion binding"/>
    <property type="evidence" value="ECO:0007669"/>
    <property type="project" value="UniProtKB-KW"/>
</dbReference>
<reference evidence="7" key="2">
    <citation type="submission" date="2010-05" db="EMBL/GenBank/DDBJ databases">
        <authorList>
            <person name="Almeida L.G."/>
            <person name="Nicolas M.F."/>
            <person name="Souza R.C."/>
            <person name="Vasconcelos A.T.R."/>
        </authorList>
    </citation>
    <scope>NUCLEOTIDE SEQUENCE</scope>
</reference>
<dbReference type="HOGENOM" id="CLU_1972297_0_0_1"/>
<feature type="region of interest" description="Disordered" evidence="5">
    <location>
        <begin position="107"/>
        <end position="127"/>
    </location>
</feature>
<evidence type="ECO:0000256" key="1">
    <source>
        <dbReference type="ARBA" id="ARBA00022723"/>
    </source>
</evidence>
<dbReference type="EMBL" id="ADMH02000756">
    <property type="protein sequence ID" value="ETN65160.1"/>
    <property type="molecule type" value="Genomic_DNA"/>
</dbReference>
<evidence type="ECO:0000259" key="6">
    <source>
        <dbReference type="PROSITE" id="PS50089"/>
    </source>
</evidence>
<dbReference type="eggNOG" id="ENOG502RWJJ">
    <property type="taxonomic scope" value="Eukaryota"/>
</dbReference>
<dbReference type="InterPro" id="IPR017907">
    <property type="entry name" value="Znf_RING_CS"/>
</dbReference>
<evidence type="ECO:0000313" key="8">
    <source>
        <dbReference type="EnsemblMetazoa" id="ADAC003093-PA"/>
    </source>
</evidence>
<protein>
    <recommendedName>
        <fullName evidence="6">RING-type domain-containing protein</fullName>
    </recommendedName>
</protein>
<reference evidence="7 9" key="1">
    <citation type="journal article" date="2010" name="BMC Genomics">
        <title>Combination of measures distinguishes pre-miRNAs from other stem-loops in the genome of the newly sequenced Anopheles darlingi.</title>
        <authorList>
            <person name="Mendes N.D."/>
            <person name="Freitas A.T."/>
            <person name="Vasconcelos A.T."/>
            <person name="Sagot M.F."/>
        </authorList>
    </citation>
    <scope>NUCLEOTIDE SEQUENCE</scope>
</reference>
<dbReference type="SMART" id="SM00184">
    <property type="entry name" value="RING"/>
    <property type="match status" value="1"/>
</dbReference>
<dbReference type="InterPro" id="IPR027370">
    <property type="entry name" value="Znf-RING_euk"/>
</dbReference>
<accession>W5JQH9</accession>
<dbReference type="OMA" id="NGMFTEC"/>
<keyword evidence="1" id="KW-0479">Metal-binding</keyword>
<dbReference type="Pfam" id="PF13445">
    <property type="entry name" value="zf-RING_UBOX"/>
    <property type="match status" value="1"/>
</dbReference>
<dbReference type="InterPro" id="IPR001841">
    <property type="entry name" value="Znf_RING"/>
</dbReference>
<dbReference type="CDD" id="cd16449">
    <property type="entry name" value="RING-HC"/>
    <property type="match status" value="1"/>
</dbReference>
<dbReference type="SUPFAM" id="SSF57850">
    <property type="entry name" value="RING/U-box"/>
    <property type="match status" value="1"/>
</dbReference>
<dbReference type="PROSITE" id="PS00518">
    <property type="entry name" value="ZF_RING_1"/>
    <property type="match status" value="1"/>
</dbReference>
<dbReference type="VEuPathDB" id="VectorBase:ADAC003093"/>
<evidence type="ECO:0000256" key="2">
    <source>
        <dbReference type="ARBA" id="ARBA00022771"/>
    </source>
</evidence>